<dbReference type="Proteomes" id="UP000325433">
    <property type="component" value="Unassembled WGS sequence"/>
</dbReference>
<dbReference type="EMBL" id="ML738326">
    <property type="protein sequence ID" value="KAE8313405.1"/>
    <property type="molecule type" value="Genomic_DNA"/>
</dbReference>
<dbReference type="InterPro" id="IPR025363">
    <property type="entry name" value="DUF4267"/>
</dbReference>
<organism evidence="2 3">
    <name type="scientific">Aspergillus transmontanensis</name>
    <dbReference type="NCBI Taxonomy" id="1034304"/>
    <lineage>
        <taxon>Eukaryota</taxon>
        <taxon>Fungi</taxon>
        <taxon>Dikarya</taxon>
        <taxon>Ascomycota</taxon>
        <taxon>Pezizomycotina</taxon>
        <taxon>Eurotiomycetes</taxon>
        <taxon>Eurotiomycetidae</taxon>
        <taxon>Eurotiales</taxon>
        <taxon>Aspergillaceae</taxon>
        <taxon>Aspergillus</taxon>
        <taxon>Aspergillus subgen. Circumdati</taxon>
    </lineage>
</organism>
<keyword evidence="3" id="KW-1185">Reference proteome</keyword>
<feature type="transmembrane region" description="Helical" evidence="1">
    <location>
        <begin position="95"/>
        <end position="113"/>
    </location>
</feature>
<accession>A0A5N6VXW0</accession>
<evidence type="ECO:0000313" key="3">
    <source>
        <dbReference type="Proteomes" id="UP000325433"/>
    </source>
</evidence>
<proteinExistence type="predicted"/>
<sequence length="120" mass="13282">MPASDSSMLRVLASAFAAIPVGFGINAFPRPDHALSFFEFEVPTSPRGKGSGVALFSTLFSRHPKTVDWIMIETSAVAYVDGFVCWTHGRRGWNLLRYAPVLTVIGTLFLGLFDKRYILK</sequence>
<keyword evidence="1" id="KW-0812">Transmembrane</keyword>
<protein>
    <submittedName>
        <fullName evidence="2">Uncharacterized protein</fullName>
    </submittedName>
</protein>
<dbReference type="AlphaFoldDB" id="A0A5N6VXW0"/>
<gene>
    <name evidence="2" type="ORF">BDV41DRAFT_576871</name>
</gene>
<evidence type="ECO:0000256" key="1">
    <source>
        <dbReference type="SAM" id="Phobius"/>
    </source>
</evidence>
<reference evidence="3" key="1">
    <citation type="submission" date="2019-04" db="EMBL/GenBank/DDBJ databases">
        <title>Friends and foes A comparative genomics studyof 23 Aspergillus species from section Flavi.</title>
        <authorList>
            <consortium name="DOE Joint Genome Institute"/>
            <person name="Kjaerbolling I."/>
            <person name="Vesth T."/>
            <person name="Frisvad J.C."/>
            <person name="Nybo J.L."/>
            <person name="Theobald S."/>
            <person name="Kildgaard S."/>
            <person name="Isbrandt T."/>
            <person name="Kuo A."/>
            <person name="Sato A."/>
            <person name="Lyhne E.K."/>
            <person name="Kogle M.E."/>
            <person name="Wiebenga A."/>
            <person name="Kun R.S."/>
            <person name="Lubbers R.J."/>
            <person name="Makela M.R."/>
            <person name="Barry K."/>
            <person name="Chovatia M."/>
            <person name="Clum A."/>
            <person name="Daum C."/>
            <person name="Haridas S."/>
            <person name="He G."/>
            <person name="LaButti K."/>
            <person name="Lipzen A."/>
            <person name="Mondo S."/>
            <person name="Riley R."/>
            <person name="Salamov A."/>
            <person name="Simmons B.A."/>
            <person name="Magnuson J.K."/>
            <person name="Henrissat B."/>
            <person name="Mortensen U.H."/>
            <person name="Larsen T.O."/>
            <person name="Devries R.P."/>
            <person name="Grigoriev I.V."/>
            <person name="Machida M."/>
            <person name="Baker S.E."/>
            <person name="Andersen M.R."/>
        </authorList>
    </citation>
    <scope>NUCLEOTIDE SEQUENCE [LARGE SCALE GENOMIC DNA]</scope>
    <source>
        <strain evidence="3">CBS 130015</strain>
    </source>
</reference>
<evidence type="ECO:0000313" key="2">
    <source>
        <dbReference type="EMBL" id="KAE8313405.1"/>
    </source>
</evidence>
<name>A0A5N6VXW0_9EURO</name>
<keyword evidence="1" id="KW-0472">Membrane</keyword>
<dbReference type="Pfam" id="PF14087">
    <property type="entry name" value="DUF4267"/>
    <property type="match status" value="1"/>
</dbReference>
<keyword evidence="1" id="KW-1133">Transmembrane helix</keyword>